<keyword evidence="1" id="KW-0812">Transmembrane</keyword>
<evidence type="ECO:0000259" key="2">
    <source>
        <dbReference type="Pfam" id="PF05569"/>
    </source>
</evidence>
<evidence type="ECO:0000313" key="3">
    <source>
        <dbReference type="EMBL" id="GAC05679.1"/>
    </source>
</evidence>
<dbReference type="CDD" id="cd07326">
    <property type="entry name" value="M56_BlaR1_MecR1_like"/>
    <property type="match status" value="1"/>
</dbReference>
<dbReference type="Proteomes" id="UP000008372">
    <property type="component" value="Unassembled WGS sequence"/>
</dbReference>
<proteinExistence type="predicted"/>
<evidence type="ECO:0000256" key="1">
    <source>
        <dbReference type="SAM" id="Phobius"/>
    </source>
</evidence>
<accession>A0ABQ0I8I0</accession>
<dbReference type="InterPro" id="IPR052173">
    <property type="entry name" value="Beta-lactam_resp_regulator"/>
</dbReference>
<dbReference type="Gene3D" id="3.30.2010.10">
    <property type="entry name" value="Metalloproteases ('zincins'), catalytic domain"/>
    <property type="match status" value="1"/>
</dbReference>
<keyword evidence="4" id="KW-1185">Reference proteome</keyword>
<feature type="transmembrane region" description="Helical" evidence="1">
    <location>
        <begin position="98"/>
        <end position="119"/>
    </location>
</feature>
<feature type="transmembrane region" description="Helical" evidence="1">
    <location>
        <begin position="48"/>
        <end position="69"/>
    </location>
</feature>
<dbReference type="PANTHER" id="PTHR34978">
    <property type="entry name" value="POSSIBLE SENSOR-TRANSDUCER PROTEIN BLAR"/>
    <property type="match status" value="1"/>
</dbReference>
<dbReference type="EMBL" id="BAEK01000042">
    <property type="protein sequence ID" value="GAC05679.1"/>
    <property type="molecule type" value="Genomic_DNA"/>
</dbReference>
<keyword evidence="1" id="KW-0472">Membrane</keyword>
<keyword evidence="1" id="KW-1133">Transmembrane helix</keyword>
<sequence>MLVGSLAITLNLMSVALLAFFIGVVVLSVSAPLCFSKLSHFTFRIRKLALWLLATGPWWIGAICVAIFWPRVEGGLLASWIANFAHWHHADLFTFTSWHGLTLLVCSLILTWMLAVIAIQSRKKSLSMDNFLELCDTNEMPNHNSHQVYSLQLTIPTAFTSGLLSPKVYLTTALQKQVEQQALDIIIQHELAHVRAYDPLFKMIFALFCRFYPKSVNNILMQHYSLLTEQMADHAVTHFHDSLNVAQTLINVAKLQQKLPINCDGMQLSYFANEQISQRVYRLVSPLEKTPVLALVVAIAAFIGAPLFAVSTVDSFHHFIETFFTH</sequence>
<feature type="transmembrane region" description="Helical" evidence="1">
    <location>
        <begin position="292"/>
        <end position="313"/>
    </location>
</feature>
<reference evidence="3 4" key="1">
    <citation type="journal article" date="2014" name="Environ. Microbiol.">
        <title>Comparative genomics of the marine bacterial genus Glaciecola reveals the high degree of genomic diversity and genomic characteristic for cold adaptation.</title>
        <authorList>
            <person name="Qin Q.L."/>
            <person name="Xie B.B."/>
            <person name="Yu Y."/>
            <person name="Shu Y.L."/>
            <person name="Rong J.C."/>
            <person name="Zhang Y.J."/>
            <person name="Zhao D.L."/>
            <person name="Chen X.L."/>
            <person name="Zhang X.Y."/>
            <person name="Chen B."/>
            <person name="Zhou B.C."/>
            <person name="Zhang Y.Z."/>
        </authorList>
    </citation>
    <scope>NUCLEOTIDE SEQUENCE [LARGE SCALE GENOMIC DNA]</scope>
    <source>
        <strain evidence="3 4">NO2</strain>
    </source>
</reference>
<dbReference type="PANTHER" id="PTHR34978:SF3">
    <property type="entry name" value="SLR0241 PROTEIN"/>
    <property type="match status" value="1"/>
</dbReference>
<feature type="transmembrane region" description="Helical" evidence="1">
    <location>
        <begin position="12"/>
        <end position="36"/>
    </location>
</feature>
<gene>
    <name evidence="3" type="ORF">GAGA_2840</name>
</gene>
<evidence type="ECO:0000313" key="4">
    <source>
        <dbReference type="Proteomes" id="UP000008372"/>
    </source>
</evidence>
<name>A0ABQ0I8I0_9ALTE</name>
<dbReference type="RefSeq" id="WP_008304431.1">
    <property type="nucleotide sequence ID" value="NZ_BAEK01000042.1"/>
</dbReference>
<protein>
    <submittedName>
        <fullName evidence="3">Peptidase M56, BlaR1</fullName>
    </submittedName>
</protein>
<feature type="domain" description="Peptidase M56" evidence="2">
    <location>
        <begin position="108"/>
        <end position="280"/>
    </location>
</feature>
<dbReference type="Pfam" id="PF05569">
    <property type="entry name" value="Peptidase_M56"/>
    <property type="match status" value="1"/>
</dbReference>
<dbReference type="InterPro" id="IPR008756">
    <property type="entry name" value="Peptidase_M56"/>
</dbReference>
<organism evidence="3 4">
    <name type="scientific">Paraglaciecola agarilytica NO2</name>
    <dbReference type="NCBI Taxonomy" id="1125747"/>
    <lineage>
        <taxon>Bacteria</taxon>
        <taxon>Pseudomonadati</taxon>
        <taxon>Pseudomonadota</taxon>
        <taxon>Gammaproteobacteria</taxon>
        <taxon>Alteromonadales</taxon>
        <taxon>Alteromonadaceae</taxon>
        <taxon>Paraglaciecola</taxon>
    </lineage>
</organism>
<comment type="caution">
    <text evidence="3">The sequence shown here is derived from an EMBL/GenBank/DDBJ whole genome shotgun (WGS) entry which is preliminary data.</text>
</comment>